<organism evidence="2 3">
    <name type="scientific">Entomospira nematocerorum</name>
    <dbReference type="NCBI Taxonomy" id="2719987"/>
    <lineage>
        <taxon>Bacteria</taxon>
        <taxon>Pseudomonadati</taxon>
        <taxon>Spirochaetota</taxon>
        <taxon>Spirochaetia</taxon>
        <taxon>Spirochaetales</taxon>
        <taxon>Spirochaetaceae</taxon>
        <taxon>Entomospira</taxon>
    </lineage>
</organism>
<accession>A0A968KVT7</accession>
<evidence type="ECO:0000313" key="3">
    <source>
        <dbReference type="Proteomes" id="UP000752013"/>
    </source>
</evidence>
<proteinExistence type="predicted"/>
<dbReference type="Proteomes" id="UP000752013">
    <property type="component" value="Unassembled WGS sequence"/>
</dbReference>
<reference evidence="2" key="1">
    <citation type="submission" date="2020-03" db="EMBL/GenBank/DDBJ databases">
        <title>Spirochaetal bacteria isolated from arthropods constitute a novel genus Entomospira genus novum within the order Spirochaetales.</title>
        <authorList>
            <person name="Grana-Miraglia L."/>
            <person name="Sikutova S."/>
            <person name="Fingerle V."/>
            <person name="Sing A."/>
            <person name="Castillo-Ramirez S."/>
            <person name="Margos G."/>
            <person name="Rudolf I."/>
        </authorList>
    </citation>
    <scope>NUCLEOTIDE SEQUENCE</scope>
    <source>
        <strain evidence="2">BR208</strain>
    </source>
</reference>
<dbReference type="RefSeq" id="WP_167704334.1">
    <property type="nucleotide sequence ID" value="NZ_CP118169.1"/>
</dbReference>
<comment type="caution">
    <text evidence="2">The sequence shown here is derived from an EMBL/GenBank/DDBJ whole genome shotgun (WGS) entry which is preliminary data.</text>
</comment>
<name>A0A968KVT7_9SPIO</name>
<keyword evidence="1" id="KW-0472">Membrane</keyword>
<dbReference type="AlphaFoldDB" id="A0A968KVT7"/>
<evidence type="ECO:0000256" key="1">
    <source>
        <dbReference type="SAM" id="Phobius"/>
    </source>
</evidence>
<feature type="transmembrane region" description="Helical" evidence="1">
    <location>
        <begin position="6"/>
        <end position="23"/>
    </location>
</feature>
<gene>
    <name evidence="2" type="ORF">HCT46_07085</name>
</gene>
<protein>
    <submittedName>
        <fullName evidence="2">Uncharacterized protein</fullName>
    </submittedName>
</protein>
<keyword evidence="1" id="KW-1133">Transmembrane helix</keyword>
<keyword evidence="1" id="KW-0812">Transmembrane</keyword>
<keyword evidence="3" id="KW-1185">Reference proteome</keyword>
<evidence type="ECO:0000313" key="2">
    <source>
        <dbReference type="EMBL" id="NIZ47673.1"/>
    </source>
</evidence>
<sequence length="210" mass="25085">MIKILIGSGIVALFGYLALWVGYHTHRLYERRKQQQRANHIWQHYQDQQHDHLSALMQEDPSLETVSTLRKWPQGEHVSLMMSQFLWWRLSAEEEIAREDLKTADSAWQDHQMISMRMQHDTSRVEKTVERLLVQTHLFVTNRRIVLVADAQTEISFVYKYMQDVDLYVDTIVITFITGDRLVIHNHYQPDTIAKFYQIVHYHYHREHAG</sequence>
<dbReference type="EMBL" id="JAATLK010000002">
    <property type="protein sequence ID" value="NIZ47673.1"/>
    <property type="molecule type" value="Genomic_DNA"/>
</dbReference>